<keyword evidence="2" id="KW-1185">Reference proteome</keyword>
<evidence type="ECO:0000313" key="1">
    <source>
        <dbReference type="EMBL" id="MBB5428332.1"/>
    </source>
</evidence>
<name>A0A7W8QDB3_PARAM</name>
<reference evidence="1 2" key="1">
    <citation type="submission" date="2020-08" db="EMBL/GenBank/DDBJ databases">
        <title>Genomic Encyclopedia of Type Strains, Phase IV (KMG-V): Genome sequencing to study the core and pangenomes of soil and plant-associated prokaryotes.</title>
        <authorList>
            <person name="Whitman W."/>
        </authorList>
    </citation>
    <scope>NUCLEOTIDE SEQUENCE [LARGE SCALE GENOMIC DNA]</scope>
    <source>
        <strain evidence="1 2">JPY158</strain>
    </source>
</reference>
<accession>A0A7W8QDB3</accession>
<organism evidence="1 2">
    <name type="scientific">Paraburkholderia atlantica</name>
    <dbReference type="NCBI Taxonomy" id="2654982"/>
    <lineage>
        <taxon>Bacteria</taxon>
        <taxon>Pseudomonadati</taxon>
        <taxon>Pseudomonadota</taxon>
        <taxon>Betaproteobacteria</taxon>
        <taxon>Burkholderiales</taxon>
        <taxon>Burkholderiaceae</taxon>
        <taxon>Paraburkholderia</taxon>
    </lineage>
</organism>
<protein>
    <submittedName>
        <fullName evidence="1">Uncharacterized protein</fullName>
    </submittedName>
</protein>
<gene>
    <name evidence="1" type="ORF">HDG40_006519</name>
</gene>
<dbReference type="RefSeq" id="WP_184132645.1">
    <property type="nucleotide sequence ID" value="NZ_JACHDD010000012.1"/>
</dbReference>
<sequence>MSAINGYIPQVTPLLFETEEGQRKASALVEFGGWNANEKTLSPIHVSALSHMPHAPVLEWVMDSMAAAAEAGRLHGSNYLEQLFASREDIRVFRTQLREEGPDLWVNDRHHNAMRKLGSTQADSSTYQRITAFFDPPETE</sequence>
<evidence type="ECO:0000313" key="2">
    <source>
        <dbReference type="Proteomes" id="UP000592780"/>
    </source>
</evidence>
<proteinExistence type="predicted"/>
<dbReference type="EMBL" id="JACHDD010000012">
    <property type="protein sequence ID" value="MBB5428332.1"/>
    <property type="molecule type" value="Genomic_DNA"/>
</dbReference>
<comment type="caution">
    <text evidence="1">The sequence shown here is derived from an EMBL/GenBank/DDBJ whole genome shotgun (WGS) entry which is preliminary data.</text>
</comment>
<dbReference type="Proteomes" id="UP000592780">
    <property type="component" value="Unassembled WGS sequence"/>
</dbReference>
<dbReference type="AlphaFoldDB" id="A0A7W8QDB3"/>